<dbReference type="InterPro" id="IPR007717">
    <property type="entry name" value="NPL4_C"/>
</dbReference>
<feature type="domain" description="RanBP2-type" evidence="5">
    <location>
        <begin position="213"/>
        <end position="241"/>
    </location>
</feature>
<evidence type="ECO:0000256" key="4">
    <source>
        <dbReference type="PROSITE-ProRule" id="PRU00322"/>
    </source>
</evidence>
<keyword evidence="2 4" id="KW-0863">Zinc-finger</keyword>
<dbReference type="GO" id="GO:0043130">
    <property type="term" value="F:ubiquitin binding"/>
    <property type="evidence" value="ECO:0007669"/>
    <property type="project" value="TreeGrafter"/>
</dbReference>
<reference evidence="6 7" key="1">
    <citation type="journal article" date="2019" name="Commun. Biol.">
        <title>The bagworm genome reveals a unique fibroin gene that provides high tensile strength.</title>
        <authorList>
            <person name="Kono N."/>
            <person name="Nakamura H."/>
            <person name="Ohtoshi R."/>
            <person name="Tomita M."/>
            <person name="Numata K."/>
            <person name="Arakawa K."/>
        </authorList>
    </citation>
    <scope>NUCLEOTIDE SEQUENCE [LARGE SCALE GENOMIC DNA]</scope>
</reference>
<dbReference type="GO" id="GO:0031625">
    <property type="term" value="F:ubiquitin protein ligase binding"/>
    <property type="evidence" value="ECO:0007669"/>
    <property type="project" value="TreeGrafter"/>
</dbReference>
<accession>A0A4C1XHV0</accession>
<evidence type="ECO:0000313" key="7">
    <source>
        <dbReference type="Proteomes" id="UP000299102"/>
    </source>
</evidence>
<dbReference type="PROSITE" id="PS01358">
    <property type="entry name" value="ZF_RANBP2_1"/>
    <property type="match status" value="1"/>
</dbReference>
<dbReference type="STRING" id="151549.A0A4C1XHV0"/>
<evidence type="ECO:0000256" key="3">
    <source>
        <dbReference type="ARBA" id="ARBA00022833"/>
    </source>
</evidence>
<dbReference type="AlphaFoldDB" id="A0A4C1XHV0"/>
<organism evidence="6 7">
    <name type="scientific">Eumeta variegata</name>
    <name type="common">Bagworm moth</name>
    <name type="synonym">Eumeta japonica</name>
    <dbReference type="NCBI Taxonomy" id="151549"/>
    <lineage>
        <taxon>Eukaryota</taxon>
        <taxon>Metazoa</taxon>
        <taxon>Ecdysozoa</taxon>
        <taxon>Arthropoda</taxon>
        <taxon>Hexapoda</taxon>
        <taxon>Insecta</taxon>
        <taxon>Pterygota</taxon>
        <taxon>Neoptera</taxon>
        <taxon>Endopterygota</taxon>
        <taxon>Lepidoptera</taxon>
        <taxon>Glossata</taxon>
        <taxon>Ditrysia</taxon>
        <taxon>Tineoidea</taxon>
        <taxon>Psychidae</taxon>
        <taxon>Oiketicinae</taxon>
        <taxon>Eumeta</taxon>
    </lineage>
</organism>
<dbReference type="PANTHER" id="PTHR12710">
    <property type="entry name" value="NUCLEAR PROTEIN LOCALIZATION 4"/>
    <property type="match status" value="1"/>
</dbReference>
<sequence>MCARQARYGRPPLINDNARYHDFFDLIFHLLYRLIFDRVPKRSPVPWRTNGWSPLGPGRRRAAGGAVPAGAHSYERDAYGNEVGVSARRLPVAYLLVDVPCGLAAGGAPTLHASAFPPAHRPLAAHLQTLRALHQHLRAAPTFLDAVSDLHVLLYLATNEALPLPLDVLEPLCVAVRARDAAAADAWRAHPAWATLEQLAAAASSDDEPRIAPANETWTCPHCTYHNPPHAHSCDMCALPR</sequence>
<dbReference type="GO" id="GO:0008270">
    <property type="term" value="F:zinc ion binding"/>
    <property type="evidence" value="ECO:0007669"/>
    <property type="project" value="UniProtKB-KW"/>
</dbReference>
<evidence type="ECO:0000256" key="2">
    <source>
        <dbReference type="ARBA" id="ARBA00022771"/>
    </source>
</evidence>
<dbReference type="InterPro" id="IPR036443">
    <property type="entry name" value="Znf_RanBP2_sf"/>
</dbReference>
<dbReference type="Gene3D" id="2.30.30.380">
    <property type="entry name" value="Zn-finger domain of Sec23/24"/>
    <property type="match status" value="1"/>
</dbReference>
<name>A0A4C1XHV0_EUMVA</name>
<dbReference type="GO" id="GO:0006511">
    <property type="term" value="P:ubiquitin-dependent protein catabolic process"/>
    <property type="evidence" value="ECO:0007669"/>
    <property type="project" value="InterPro"/>
</dbReference>
<protein>
    <submittedName>
        <fullName evidence="6">Nuclear protein localization protein 4 homolog</fullName>
    </submittedName>
</protein>
<proteinExistence type="predicted"/>
<dbReference type="InterPro" id="IPR001876">
    <property type="entry name" value="Znf_RanBP2"/>
</dbReference>
<dbReference type="GO" id="GO:0005634">
    <property type="term" value="C:nucleus"/>
    <property type="evidence" value="ECO:0007669"/>
    <property type="project" value="TreeGrafter"/>
</dbReference>
<dbReference type="InterPro" id="IPR016563">
    <property type="entry name" value="Npl4"/>
</dbReference>
<dbReference type="PROSITE" id="PS50199">
    <property type="entry name" value="ZF_RANBP2_2"/>
    <property type="match status" value="1"/>
</dbReference>
<dbReference type="Pfam" id="PF05021">
    <property type="entry name" value="NPL4"/>
    <property type="match status" value="1"/>
</dbReference>
<keyword evidence="7" id="KW-1185">Reference proteome</keyword>
<dbReference type="OrthoDB" id="10251089at2759"/>
<dbReference type="EMBL" id="BGZK01000870">
    <property type="protein sequence ID" value="GBP63476.1"/>
    <property type="molecule type" value="Genomic_DNA"/>
</dbReference>
<dbReference type="PANTHER" id="PTHR12710:SF0">
    <property type="entry name" value="NUCLEAR PROTEIN LOCALIZATION PROTEIN 4 HOMOLOG"/>
    <property type="match status" value="1"/>
</dbReference>
<evidence type="ECO:0000259" key="5">
    <source>
        <dbReference type="PROSITE" id="PS50199"/>
    </source>
</evidence>
<dbReference type="SMART" id="SM00547">
    <property type="entry name" value="ZnF_RBZ"/>
    <property type="match status" value="1"/>
</dbReference>
<comment type="caution">
    <text evidence="6">The sequence shown here is derived from an EMBL/GenBank/DDBJ whole genome shotgun (WGS) entry which is preliminary data.</text>
</comment>
<dbReference type="Proteomes" id="UP000299102">
    <property type="component" value="Unassembled WGS sequence"/>
</dbReference>
<gene>
    <name evidence="6" type="primary">NPLOC4</name>
    <name evidence="6" type="ORF">EVAR_49529_1</name>
</gene>
<evidence type="ECO:0000256" key="1">
    <source>
        <dbReference type="ARBA" id="ARBA00022723"/>
    </source>
</evidence>
<evidence type="ECO:0000313" key="6">
    <source>
        <dbReference type="EMBL" id="GBP63476.1"/>
    </source>
</evidence>
<keyword evidence="3" id="KW-0862">Zinc</keyword>
<dbReference type="SUPFAM" id="SSF90209">
    <property type="entry name" value="Ran binding protein zinc finger-like"/>
    <property type="match status" value="1"/>
</dbReference>
<dbReference type="Pfam" id="PF00641">
    <property type="entry name" value="Zn_ribbon_RanBP"/>
    <property type="match status" value="1"/>
</dbReference>
<keyword evidence="1" id="KW-0479">Metal-binding</keyword>